<proteinExistence type="predicted"/>
<sequence length="171" mass="18658">MKTKAQLSGFAELAKALGNLPEAVGKRITRAAMKKAAEPMAEAARELAPEKTGKLKKSIKIGSMLNGRQRKIRKRSLTADEKNAVTLFMGPSYLKDDSGRHGHLVEFGTRPHKNGGQFAGTDHPGTAPQPFMRPAFDREAMPTVERLKPLLYKSIAKAAKREAAKARKPKG</sequence>
<dbReference type="OrthoDB" id="7585428at2"/>
<dbReference type="NCBIfam" id="TIGR01725">
    <property type="entry name" value="phge_HK97_gp10"/>
    <property type="match status" value="1"/>
</dbReference>
<gene>
    <name evidence="2" type="ORF">EG244_17790</name>
</gene>
<evidence type="ECO:0000256" key="1">
    <source>
        <dbReference type="SAM" id="MobiDB-lite"/>
    </source>
</evidence>
<dbReference type="AlphaFoldDB" id="A0A3P3D6L3"/>
<evidence type="ECO:0000313" key="3">
    <source>
        <dbReference type="Proteomes" id="UP000282125"/>
    </source>
</evidence>
<evidence type="ECO:0000313" key="2">
    <source>
        <dbReference type="EMBL" id="RRH69969.1"/>
    </source>
</evidence>
<feature type="region of interest" description="Disordered" evidence="1">
    <location>
        <begin position="100"/>
        <end position="133"/>
    </location>
</feature>
<dbReference type="InterPro" id="IPR010064">
    <property type="entry name" value="HK97-gp10_tail"/>
</dbReference>
<comment type="caution">
    <text evidence="2">The sequence shown here is derived from an EMBL/GenBank/DDBJ whole genome shotgun (WGS) entry which is preliminary data.</text>
</comment>
<dbReference type="RefSeq" id="WP_124966522.1">
    <property type="nucleotide sequence ID" value="NZ_RRAZ01000039.1"/>
</dbReference>
<keyword evidence="3" id="KW-1185">Reference proteome</keyword>
<protein>
    <submittedName>
        <fullName evidence="2">HK97 gp10 family phage protein</fullName>
    </submittedName>
</protein>
<dbReference type="EMBL" id="RRAZ01000039">
    <property type="protein sequence ID" value="RRH69969.1"/>
    <property type="molecule type" value="Genomic_DNA"/>
</dbReference>
<dbReference type="Pfam" id="PF04883">
    <property type="entry name" value="HK97-gp10_like"/>
    <property type="match status" value="1"/>
</dbReference>
<name>A0A3P3D6L3_9RHOB</name>
<organism evidence="2 3">
    <name type="scientific">Falsigemmobacter faecalis</name>
    <dbReference type="NCBI Taxonomy" id="2488730"/>
    <lineage>
        <taxon>Bacteria</taxon>
        <taxon>Pseudomonadati</taxon>
        <taxon>Pseudomonadota</taxon>
        <taxon>Alphaproteobacteria</taxon>
        <taxon>Rhodobacterales</taxon>
        <taxon>Paracoccaceae</taxon>
        <taxon>Falsigemmobacter</taxon>
    </lineage>
</organism>
<reference evidence="2 3" key="1">
    <citation type="submission" date="2018-11" db="EMBL/GenBank/DDBJ databases">
        <title>Gemmobacter sp. nov., YIM 102744-1 draft genome.</title>
        <authorList>
            <person name="Li G."/>
            <person name="Jiang Y."/>
        </authorList>
    </citation>
    <scope>NUCLEOTIDE SEQUENCE [LARGE SCALE GENOMIC DNA]</scope>
    <source>
        <strain evidence="2 3">YIM 102744-1</strain>
    </source>
</reference>
<accession>A0A3P3D6L3</accession>
<dbReference type="Proteomes" id="UP000282125">
    <property type="component" value="Unassembled WGS sequence"/>
</dbReference>